<dbReference type="SUPFAM" id="SSF50447">
    <property type="entry name" value="Translation proteins"/>
    <property type="match status" value="1"/>
</dbReference>
<comment type="similarity">
    <text evidence="1 7">Belongs to the universal ribosomal protein uL3 family.</text>
</comment>
<dbReference type="AlphaFoldDB" id="A0A2H0R686"/>
<dbReference type="GO" id="GO:0019843">
    <property type="term" value="F:rRNA binding"/>
    <property type="evidence" value="ECO:0007669"/>
    <property type="project" value="UniProtKB-UniRule"/>
</dbReference>
<evidence type="ECO:0000256" key="7">
    <source>
        <dbReference type="HAMAP-Rule" id="MF_01325"/>
    </source>
</evidence>
<dbReference type="PANTHER" id="PTHR11229">
    <property type="entry name" value="50S RIBOSOMAL PROTEIN L3"/>
    <property type="match status" value="1"/>
</dbReference>
<dbReference type="Gene3D" id="3.30.160.810">
    <property type="match status" value="1"/>
</dbReference>
<keyword evidence="2 7" id="KW-0699">rRNA-binding</keyword>
<sequence>MKFLLGEKLGMTQIFEDDGTVVPVSVIKVEPNFVVQEKTKEKDGYEAVQIGSGFKRKINKSKKGHLKNLNNLKFLKEFRIDKRHILSKTEVSDKKTSSPAEALPKTGDKIDVSVFVLGDTVKITGLSKGKGFAGVMKRYNFSGMPHSHGHHHVARHGGSIGQRFPQHTLKGMRMAGRTGGVKKTTRGLKIVRIDIENGLLAVRGAVPGNNGGHLVIQSQSR</sequence>
<keyword evidence="5 7" id="KW-0687">Ribonucleoprotein</keyword>
<dbReference type="PANTHER" id="PTHR11229:SF16">
    <property type="entry name" value="LARGE RIBOSOMAL SUBUNIT PROTEIN UL3C"/>
    <property type="match status" value="1"/>
</dbReference>
<evidence type="ECO:0000256" key="4">
    <source>
        <dbReference type="ARBA" id="ARBA00022980"/>
    </source>
</evidence>
<dbReference type="Proteomes" id="UP000230208">
    <property type="component" value="Unassembled WGS sequence"/>
</dbReference>
<evidence type="ECO:0000256" key="2">
    <source>
        <dbReference type="ARBA" id="ARBA00022730"/>
    </source>
</evidence>
<evidence type="ECO:0000256" key="6">
    <source>
        <dbReference type="ARBA" id="ARBA00035243"/>
    </source>
</evidence>
<dbReference type="GO" id="GO:0006412">
    <property type="term" value="P:translation"/>
    <property type="evidence" value="ECO:0007669"/>
    <property type="project" value="UniProtKB-UniRule"/>
</dbReference>
<accession>A0A2H0R686</accession>
<dbReference type="GO" id="GO:1990904">
    <property type="term" value="C:ribonucleoprotein complex"/>
    <property type="evidence" value="ECO:0007669"/>
    <property type="project" value="UniProtKB-KW"/>
</dbReference>
<keyword evidence="4 7" id="KW-0689">Ribosomal protein</keyword>
<comment type="function">
    <text evidence="7">One of the primary rRNA binding proteins, it binds directly near the 3'-end of the 23S rRNA, where it nucleates assembly of the 50S subunit.</text>
</comment>
<proteinExistence type="inferred from homology"/>
<gene>
    <name evidence="7" type="primary">rplC</name>
    <name evidence="8" type="ORF">COV30_00500</name>
</gene>
<comment type="caution">
    <text evidence="8">The sequence shown here is derived from an EMBL/GenBank/DDBJ whole genome shotgun (WGS) entry which is preliminary data.</text>
</comment>
<dbReference type="GO" id="GO:0003735">
    <property type="term" value="F:structural constituent of ribosome"/>
    <property type="evidence" value="ECO:0007669"/>
    <property type="project" value="UniProtKB-UniRule"/>
</dbReference>
<dbReference type="Gene3D" id="2.40.30.10">
    <property type="entry name" value="Translation factors"/>
    <property type="match status" value="1"/>
</dbReference>
<dbReference type="InterPro" id="IPR000597">
    <property type="entry name" value="Ribosomal_uL3"/>
</dbReference>
<evidence type="ECO:0000313" key="9">
    <source>
        <dbReference type="Proteomes" id="UP000230208"/>
    </source>
</evidence>
<dbReference type="GO" id="GO:0005840">
    <property type="term" value="C:ribosome"/>
    <property type="evidence" value="ECO:0007669"/>
    <property type="project" value="UniProtKB-UniRule"/>
</dbReference>
<organism evidence="8 9">
    <name type="scientific">Candidatus Yanofskybacteria bacterium CG10_big_fil_rev_8_21_14_0_10_37_15</name>
    <dbReference type="NCBI Taxonomy" id="1975097"/>
    <lineage>
        <taxon>Bacteria</taxon>
        <taxon>Candidatus Yanofskyibacteriota</taxon>
    </lineage>
</organism>
<evidence type="ECO:0000256" key="5">
    <source>
        <dbReference type="ARBA" id="ARBA00023274"/>
    </source>
</evidence>
<keyword evidence="3 7" id="KW-0694">RNA-binding</keyword>
<dbReference type="NCBIfam" id="TIGR03625">
    <property type="entry name" value="L3_bact"/>
    <property type="match status" value="1"/>
</dbReference>
<comment type="subunit">
    <text evidence="7">Part of the 50S ribosomal subunit. Forms a cluster with proteins L14 and L19.</text>
</comment>
<reference evidence="8 9" key="1">
    <citation type="submission" date="2017-09" db="EMBL/GenBank/DDBJ databases">
        <title>Depth-based differentiation of microbial function through sediment-hosted aquifers and enrichment of novel symbionts in the deep terrestrial subsurface.</title>
        <authorList>
            <person name="Probst A.J."/>
            <person name="Ladd B."/>
            <person name="Jarett J.K."/>
            <person name="Geller-Mcgrath D.E."/>
            <person name="Sieber C.M."/>
            <person name="Emerson J.B."/>
            <person name="Anantharaman K."/>
            <person name="Thomas B.C."/>
            <person name="Malmstrom R."/>
            <person name="Stieglmeier M."/>
            <person name="Klingl A."/>
            <person name="Woyke T."/>
            <person name="Ryan C.M."/>
            <person name="Banfield J.F."/>
        </authorList>
    </citation>
    <scope>NUCLEOTIDE SEQUENCE [LARGE SCALE GENOMIC DNA]</scope>
    <source>
        <strain evidence="8">CG10_big_fil_rev_8_21_14_0_10_37_15</strain>
    </source>
</reference>
<dbReference type="InterPro" id="IPR009000">
    <property type="entry name" value="Transl_B-barrel_sf"/>
</dbReference>
<evidence type="ECO:0000256" key="1">
    <source>
        <dbReference type="ARBA" id="ARBA00006540"/>
    </source>
</evidence>
<evidence type="ECO:0000256" key="3">
    <source>
        <dbReference type="ARBA" id="ARBA00022884"/>
    </source>
</evidence>
<name>A0A2H0R686_9BACT</name>
<dbReference type="InterPro" id="IPR019927">
    <property type="entry name" value="Ribosomal_uL3_bac/org-type"/>
</dbReference>
<dbReference type="HAMAP" id="MF_01325_B">
    <property type="entry name" value="Ribosomal_uL3_B"/>
    <property type="match status" value="1"/>
</dbReference>
<evidence type="ECO:0000313" key="8">
    <source>
        <dbReference type="EMBL" id="PIR42039.1"/>
    </source>
</evidence>
<dbReference type="Pfam" id="PF00297">
    <property type="entry name" value="Ribosomal_L3"/>
    <property type="match status" value="1"/>
</dbReference>
<dbReference type="EMBL" id="PCXP01000007">
    <property type="protein sequence ID" value="PIR42039.1"/>
    <property type="molecule type" value="Genomic_DNA"/>
</dbReference>
<protein>
    <recommendedName>
        <fullName evidence="6 7">Large ribosomal subunit protein uL3</fullName>
    </recommendedName>
</protein>